<feature type="compositionally biased region" description="Low complexity" evidence="1">
    <location>
        <begin position="155"/>
        <end position="181"/>
    </location>
</feature>
<proteinExistence type="predicted"/>
<accession>A0A4Z0YGI0</accession>
<protein>
    <submittedName>
        <fullName evidence="2">Uncharacterized protein</fullName>
    </submittedName>
</protein>
<comment type="caution">
    <text evidence="2">The sequence shown here is derived from an EMBL/GenBank/DDBJ whole genome shotgun (WGS) entry which is preliminary data.</text>
</comment>
<feature type="region of interest" description="Disordered" evidence="1">
    <location>
        <begin position="106"/>
        <end position="140"/>
    </location>
</feature>
<feature type="compositionally biased region" description="Low complexity" evidence="1">
    <location>
        <begin position="189"/>
        <end position="211"/>
    </location>
</feature>
<feature type="compositionally biased region" description="Low complexity" evidence="1">
    <location>
        <begin position="221"/>
        <end position="235"/>
    </location>
</feature>
<dbReference type="OrthoDB" id="4121058at2759"/>
<dbReference type="EMBL" id="SKBN01000103">
    <property type="protein sequence ID" value="TGJ83124.1"/>
    <property type="molecule type" value="Genomic_DNA"/>
</dbReference>
<name>A0A4Z0YGI0_9PEZI</name>
<organism evidence="2 3">
    <name type="scientific">Xylaria hypoxylon</name>
    <dbReference type="NCBI Taxonomy" id="37992"/>
    <lineage>
        <taxon>Eukaryota</taxon>
        <taxon>Fungi</taxon>
        <taxon>Dikarya</taxon>
        <taxon>Ascomycota</taxon>
        <taxon>Pezizomycotina</taxon>
        <taxon>Sordariomycetes</taxon>
        <taxon>Xylariomycetidae</taxon>
        <taxon>Xylariales</taxon>
        <taxon>Xylariaceae</taxon>
        <taxon>Xylaria</taxon>
    </lineage>
</organism>
<keyword evidence="3" id="KW-1185">Reference proteome</keyword>
<feature type="compositionally biased region" description="Basic and acidic residues" evidence="1">
    <location>
        <begin position="310"/>
        <end position="321"/>
    </location>
</feature>
<evidence type="ECO:0000313" key="3">
    <source>
        <dbReference type="Proteomes" id="UP000297716"/>
    </source>
</evidence>
<sequence length="321" mass="34665">MPLAPAVTKDGFFFVGDLYVEASGHNRHRRAGISELKEHFKSGSHKDHPAHWFEAQLIHYGLRPSKAKSVARMRLFDAVNSGKIAVPWHIQKIEADLKKEWSKNEREAKKAVKHTGSTFTASSKTTSKKRKADSSNVDTNIDAGGINIIVSVNNASTSSSSAKKAKTSTTATASSKAVKGSPKPKNKPAAKPTSKSASKPAPRPVSKSATKSAKKQTARRGGVSQGPSQGSTSTTKKATDRPNPTKQTAQQSGAFVARGRIPTGTFDSNNNFDEPPPPYREYDDYDDNGPYDDGYRSSYSGYSGYSDYSGHSDRSDDSDGY</sequence>
<feature type="region of interest" description="Disordered" evidence="1">
    <location>
        <begin position="155"/>
        <end position="321"/>
    </location>
</feature>
<gene>
    <name evidence="2" type="ORF">E0Z10_g5625</name>
</gene>
<evidence type="ECO:0000313" key="2">
    <source>
        <dbReference type="EMBL" id="TGJ83124.1"/>
    </source>
</evidence>
<dbReference type="AlphaFoldDB" id="A0A4Z0YGI0"/>
<feature type="compositionally biased region" description="Polar residues" evidence="1">
    <location>
        <begin position="242"/>
        <end position="253"/>
    </location>
</feature>
<feature type="compositionally biased region" description="Low complexity" evidence="1">
    <location>
        <begin position="296"/>
        <end position="309"/>
    </location>
</feature>
<dbReference type="Proteomes" id="UP000297716">
    <property type="component" value="Unassembled WGS sequence"/>
</dbReference>
<reference evidence="2 3" key="1">
    <citation type="submission" date="2019-03" db="EMBL/GenBank/DDBJ databases">
        <title>Draft genome sequence of Xylaria hypoxylon DSM 108379, a ubiquitous saprotrophic-parasitic fungi on hardwood.</title>
        <authorList>
            <person name="Buettner E."/>
            <person name="Leonhardt S."/>
            <person name="Gebauer A.M."/>
            <person name="Liers C."/>
            <person name="Hofrichter M."/>
            <person name="Kellner H."/>
        </authorList>
    </citation>
    <scope>NUCLEOTIDE SEQUENCE [LARGE SCALE GENOMIC DNA]</scope>
    <source>
        <strain evidence="2 3">DSM 108379</strain>
    </source>
</reference>
<evidence type="ECO:0000256" key="1">
    <source>
        <dbReference type="SAM" id="MobiDB-lite"/>
    </source>
</evidence>